<feature type="compositionally biased region" description="Acidic residues" evidence="11">
    <location>
        <begin position="744"/>
        <end position="770"/>
    </location>
</feature>
<evidence type="ECO:0000256" key="4">
    <source>
        <dbReference type="ARBA" id="ARBA00022771"/>
    </source>
</evidence>
<dbReference type="Proteomes" id="UP001162164">
    <property type="component" value="Unassembled WGS sequence"/>
</dbReference>
<proteinExistence type="predicted"/>
<feature type="domain" description="C2H2-type" evidence="12">
    <location>
        <begin position="796"/>
        <end position="824"/>
    </location>
</feature>
<dbReference type="PANTHER" id="PTHR24384:SF189">
    <property type="entry name" value="C2H2-TYPE DOMAIN-CONTAINING PROTEIN-RELATED"/>
    <property type="match status" value="1"/>
</dbReference>
<name>A0ABQ9ITD7_9CUCU</name>
<sequence length="1064" mass="125424">MRSDCSICLEKNRSVIKSITSVDENNVKIYDKLRYIAPETDWLLDNYLICNICIELLNNACRFREQCLSVNEEHKQDFEFKGVTKHFHSQDQEYDQEIDNDHAVEYCGSLSSDDEKFKEEERTQNLFFICHDCGEKYVSKVELVKHITSVHNVSGKYADNTSEYLGGKYKTKEFHCLKCGRGYVLETTLNEHLVNCDGIRRHAKSEAEYQCNGCKKYYTTEKILKSHRKRCKLECEYNKNKYQCTKCNKSYISLKTLRDHCKRGCKKDKDNIQLVFCKTCDEYFKSPFSLKQHILSEHTTDNNYCADCLLSFDNKVEYDNHINTKHSSGPVTNSSTNKKTKGRATARTFTCEVCRKEFSLLKILLEHCMQIHSMEERAIRPYACDKCDNRFRSSTNLINHRLYHDRNRVNTCSFCGKSFITKNDLTAHEYTHYSHRNYKCEKCEKAFKTNTNLRTHQLIVHTDSSLWKYECHICNKRFPQKSNHDQHVRRHTGEKNFICPLCRKRFATKSELQEHISYHSNVRAYKCQYCGKEYRKKHTYDVHLTKIHGVGNAKIPIREKKACLLKLARHLCIHSGLKPFPCYACEKKFTDKSYLKHHLKIVHNIIQEIKPEWRILGPKVMSTFRISRIEIHSSARAAHKMNNNGQSCCVCLNNYLSLNELTVLDENDVTFLKKLECCVPQIEWRASYQICDPCTNLLRITCIKSDVALKEQLPSVYPKKEEGSKYESTKRNNTEENGVNVKQDDDDGDDEDDDDDEFDESNDPNYEDEEYKVPIKAEFTEDGSPQCKRKRKTLEFKCEKCTDIYISSTTLTKHCIEEHGMERKDVRPFACTRDVQVALHIKYHDAVRSNVCTYCGKGFITKTDLNIHEKQHLNKREYTCEVCFKCYNTHKDLRSHKLVVHTDPQLWKYFCQICYKRFPIKSNYDCHMRRHTGDKKFECHLCDKKFTDKCVLQRHMRTHSNVREFKCSECAKEYKDKRVMQIHMAKVHEIGVGEIKLPSKERKYICHICPKAYYAKNKLTRHLYTHSGEKPFFCTICDKKFNDKSYVKQHMKKTHNIDMYLNKI</sequence>
<keyword evidence="6" id="KW-0805">Transcription regulation</keyword>
<evidence type="ECO:0000256" key="9">
    <source>
        <dbReference type="ARBA" id="ARBA00023242"/>
    </source>
</evidence>
<evidence type="ECO:0000256" key="11">
    <source>
        <dbReference type="SAM" id="MobiDB-lite"/>
    </source>
</evidence>
<feature type="region of interest" description="Disordered" evidence="11">
    <location>
        <begin position="718"/>
        <end position="775"/>
    </location>
</feature>
<dbReference type="SUPFAM" id="SSF57667">
    <property type="entry name" value="beta-beta-alpha zinc fingers"/>
    <property type="match status" value="8"/>
</dbReference>
<dbReference type="PROSITE" id="PS00028">
    <property type="entry name" value="ZINC_FINGER_C2H2_1"/>
    <property type="match status" value="18"/>
</dbReference>
<feature type="domain" description="C2H2-type" evidence="12">
    <location>
        <begin position="937"/>
        <end position="964"/>
    </location>
</feature>
<dbReference type="SMART" id="SM00355">
    <property type="entry name" value="ZnF_C2H2"/>
    <property type="match status" value="22"/>
</dbReference>
<comment type="subcellular location">
    <subcellularLocation>
        <location evidence="1">Nucleus</location>
    </subcellularLocation>
</comment>
<evidence type="ECO:0000313" key="14">
    <source>
        <dbReference type="Proteomes" id="UP001162164"/>
    </source>
</evidence>
<feature type="domain" description="C2H2-type" evidence="12">
    <location>
        <begin position="1032"/>
        <end position="1055"/>
    </location>
</feature>
<evidence type="ECO:0000256" key="2">
    <source>
        <dbReference type="ARBA" id="ARBA00022723"/>
    </source>
</evidence>
<dbReference type="InterPro" id="IPR012934">
    <property type="entry name" value="Znf_AD"/>
</dbReference>
<evidence type="ECO:0000259" key="12">
    <source>
        <dbReference type="PROSITE" id="PS50157"/>
    </source>
</evidence>
<keyword evidence="4 10" id="KW-0863">Zinc-finger</keyword>
<feature type="domain" description="C2H2-type" evidence="12">
    <location>
        <begin position="275"/>
        <end position="303"/>
    </location>
</feature>
<gene>
    <name evidence="13" type="ORF">NQ317_005450</name>
</gene>
<feature type="domain" description="C2H2-type" evidence="12">
    <location>
        <begin position="909"/>
        <end position="936"/>
    </location>
</feature>
<dbReference type="SMART" id="SM00868">
    <property type="entry name" value="zf-AD"/>
    <property type="match status" value="2"/>
</dbReference>
<dbReference type="Pfam" id="PF00096">
    <property type="entry name" value="zf-C2H2"/>
    <property type="match status" value="9"/>
</dbReference>
<keyword evidence="14" id="KW-1185">Reference proteome</keyword>
<evidence type="ECO:0000256" key="5">
    <source>
        <dbReference type="ARBA" id="ARBA00022833"/>
    </source>
</evidence>
<dbReference type="EMBL" id="JAPWTJ010002679">
    <property type="protein sequence ID" value="KAJ8964988.1"/>
    <property type="molecule type" value="Genomic_DNA"/>
</dbReference>
<feature type="compositionally biased region" description="Basic and acidic residues" evidence="11">
    <location>
        <begin position="718"/>
        <end position="734"/>
    </location>
</feature>
<feature type="domain" description="C2H2-type" evidence="12">
    <location>
        <begin position="1004"/>
        <end position="1031"/>
    </location>
</feature>
<organism evidence="13 14">
    <name type="scientific">Molorchus minor</name>
    <dbReference type="NCBI Taxonomy" id="1323400"/>
    <lineage>
        <taxon>Eukaryota</taxon>
        <taxon>Metazoa</taxon>
        <taxon>Ecdysozoa</taxon>
        <taxon>Arthropoda</taxon>
        <taxon>Hexapoda</taxon>
        <taxon>Insecta</taxon>
        <taxon>Pterygota</taxon>
        <taxon>Neoptera</taxon>
        <taxon>Endopterygota</taxon>
        <taxon>Coleoptera</taxon>
        <taxon>Polyphaga</taxon>
        <taxon>Cucujiformia</taxon>
        <taxon>Chrysomeloidea</taxon>
        <taxon>Cerambycidae</taxon>
        <taxon>Lamiinae</taxon>
        <taxon>Monochamini</taxon>
        <taxon>Molorchus</taxon>
    </lineage>
</organism>
<evidence type="ECO:0000256" key="3">
    <source>
        <dbReference type="ARBA" id="ARBA00022737"/>
    </source>
</evidence>
<evidence type="ECO:0000256" key="7">
    <source>
        <dbReference type="ARBA" id="ARBA00023125"/>
    </source>
</evidence>
<evidence type="ECO:0000313" key="13">
    <source>
        <dbReference type="EMBL" id="KAJ8964988.1"/>
    </source>
</evidence>
<keyword evidence="2" id="KW-0479">Metal-binding</keyword>
<keyword evidence="3" id="KW-0677">Repeat</keyword>
<feature type="domain" description="C2H2-type" evidence="12">
    <location>
        <begin position="469"/>
        <end position="496"/>
    </location>
</feature>
<feature type="domain" description="C2H2-type" evidence="12">
    <location>
        <begin position="410"/>
        <end position="437"/>
    </location>
</feature>
<feature type="domain" description="C2H2-type" evidence="12">
    <location>
        <begin position="128"/>
        <end position="151"/>
    </location>
</feature>
<comment type="caution">
    <text evidence="13">The sequence shown here is derived from an EMBL/GenBank/DDBJ whole genome shotgun (WGS) entry which is preliminary data.</text>
</comment>
<feature type="domain" description="C2H2-type" evidence="12">
    <location>
        <begin position="965"/>
        <end position="988"/>
    </location>
</feature>
<dbReference type="Pfam" id="PF12874">
    <property type="entry name" value="zf-met"/>
    <property type="match status" value="2"/>
</dbReference>
<accession>A0ABQ9ITD7</accession>
<dbReference type="PROSITE" id="PS50157">
    <property type="entry name" value="ZINC_FINGER_C2H2_2"/>
    <property type="match status" value="18"/>
</dbReference>
<feature type="domain" description="C2H2-type" evidence="12">
    <location>
        <begin position="525"/>
        <end position="548"/>
    </location>
</feature>
<feature type="domain" description="C2H2-type" evidence="12">
    <location>
        <begin position="580"/>
        <end position="608"/>
    </location>
</feature>
<feature type="domain" description="C2H2-type" evidence="12">
    <location>
        <begin position="497"/>
        <end position="524"/>
    </location>
</feature>
<dbReference type="PANTHER" id="PTHR24384">
    <property type="entry name" value="FINGER PUTATIVE TRANSCRIPTION FACTOR FAMILY-RELATED"/>
    <property type="match status" value="1"/>
</dbReference>
<evidence type="ECO:0000256" key="10">
    <source>
        <dbReference type="PROSITE-ProRule" id="PRU00042"/>
    </source>
</evidence>
<protein>
    <recommendedName>
        <fullName evidence="12">C2H2-type domain-containing protein</fullName>
    </recommendedName>
</protein>
<feature type="domain" description="C2H2-type" evidence="12">
    <location>
        <begin position="878"/>
        <end position="906"/>
    </location>
</feature>
<keyword evidence="8" id="KW-0804">Transcription</keyword>
<evidence type="ECO:0000256" key="8">
    <source>
        <dbReference type="ARBA" id="ARBA00023163"/>
    </source>
</evidence>
<reference evidence="13" key="1">
    <citation type="journal article" date="2023" name="Insect Mol. Biol.">
        <title>Genome sequencing provides insights into the evolution of gene families encoding plant cell wall-degrading enzymes in longhorned beetles.</title>
        <authorList>
            <person name="Shin N.R."/>
            <person name="Okamura Y."/>
            <person name="Kirsch R."/>
            <person name="Pauchet Y."/>
        </authorList>
    </citation>
    <scope>NUCLEOTIDE SEQUENCE</scope>
    <source>
        <strain evidence="13">MMC_N1</strain>
    </source>
</reference>
<evidence type="ECO:0000256" key="6">
    <source>
        <dbReference type="ARBA" id="ARBA00023015"/>
    </source>
</evidence>
<evidence type="ECO:0000256" key="1">
    <source>
        <dbReference type="ARBA" id="ARBA00004123"/>
    </source>
</evidence>
<dbReference type="Gene3D" id="3.30.160.60">
    <property type="entry name" value="Classic Zinc Finger"/>
    <property type="match status" value="13"/>
</dbReference>
<dbReference type="InterPro" id="IPR050752">
    <property type="entry name" value="C2H2-ZF_domain"/>
</dbReference>
<dbReference type="InterPro" id="IPR036236">
    <property type="entry name" value="Znf_C2H2_sf"/>
</dbReference>
<keyword evidence="5" id="KW-0862">Zinc</keyword>
<feature type="domain" description="C2H2-type" evidence="12">
    <location>
        <begin position="349"/>
        <end position="377"/>
    </location>
</feature>
<keyword evidence="9" id="KW-0539">Nucleus</keyword>
<keyword evidence="7" id="KW-0238">DNA-binding</keyword>
<dbReference type="InterPro" id="IPR013087">
    <property type="entry name" value="Znf_C2H2_type"/>
</dbReference>
<feature type="domain" description="C2H2-type" evidence="12">
    <location>
        <begin position="382"/>
        <end position="409"/>
    </location>
</feature>
<feature type="domain" description="C2H2-type" evidence="12">
    <location>
        <begin position="438"/>
        <end position="466"/>
    </location>
</feature>
<feature type="domain" description="C2H2-type" evidence="12">
    <location>
        <begin position="850"/>
        <end position="877"/>
    </location>
</feature>